<proteinExistence type="predicted"/>
<feature type="non-terminal residue" evidence="2">
    <location>
        <position position="1"/>
    </location>
</feature>
<evidence type="ECO:0000313" key="2">
    <source>
        <dbReference type="EMBL" id="BAT90515.1"/>
    </source>
</evidence>
<evidence type="ECO:0000313" key="3">
    <source>
        <dbReference type="Proteomes" id="UP000291084"/>
    </source>
</evidence>
<sequence length="74" mass="8345">TLIPQYPINTHSTIPNKHSSHNTQINTHSTIPNRHLSPRYSIGTYPNDMLMSDHGRFRTCDVILSPLTMSKTGT</sequence>
<organism evidence="2 3">
    <name type="scientific">Vigna angularis var. angularis</name>
    <dbReference type="NCBI Taxonomy" id="157739"/>
    <lineage>
        <taxon>Eukaryota</taxon>
        <taxon>Viridiplantae</taxon>
        <taxon>Streptophyta</taxon>
        <taxon>Embryophyta</taxon>
        <taxon>Tracheophyta</taxon>
        <taxon>Spermatophyta</taxon>
        <taxon>Magnoliopsida</taxon>
        <taxon>eudicotyledons</taxon>
        <taxon>Gunneridae</taxon>
        <taxon>Pentapetalae</taxon>
        <taxon>rosids</taxon>
        <taxon>fabids</taxon>
        <taxon>Fabales</taxon>
        <taxon>Fabaceae</taxon>
        <taxon>Papilionoideae</taxon>
        <taxon>50 kb inversion clade</taxon>
        <taxon>NPAAA clade</taxon>
        <taxon>indigoferoid/millettioid clade</taxon>
        <taxon>Phaseoleae</taxon>
        <taxon>Vigna</taxon>
    </lineage>
</organism>
<dbReference type="EMBL" id="AP015039">
    <property type="protein sequence ID" value="BAT90515.1"/>
    <property type="molecule type" value="Genomic_DNA"/>
</dbReference>
<dbReference type="AlphaFoldDB" id="A0A0S3SCF0"/>
<reference evidence="2 3" key="1">
    <citation type="journal article" date="2015" name="Sci. Rep.">
        <title>The power of single molecule real-time sequencing technology in the de novo assembly of a eukaryotic genome.</title>
        <authorList>
            <person name="Sakai H."/>
            <person name="Naito K."/>
            <person name="Ogiso-Tanaka E."/>
            <person name="Takahashi Y."/>
            <person name="Iseki K."/>
            <person name="Muto C."/>
            <person name="Satou K."/>
            <person name="Teruya K."/>
            <person name="Shiroma A."/>
            <person name="Shimoji M."/>
            <person name="Hirano T."/>
            <person name="Itoh T."/>
            <person name="Kaga A."/>
            <person name="Tomooka N."/>
        </authorList>
    </citation>
    <scope>NUCLEOTIDE SEQUENCE [LARGE SCALE GENOMIC DNA]</scope>
    <source>
        <strain evidence="3">cv. Shumari</strain>
    </source>
</reference>
<protein>
    <submittedName>
        <fullName evidence="2">Uncharacterized protein</fullName>
    </submittedName>
</protein>
<feature type="region of interest" description="Disordered" evidence="1">
    <location>
        <begin position="1"/>
        <end position="39"/>
    </location>
</feature>
<accession>A0A0S3SCF0</accession>
<keyword evidence="3" id="KW-1185">Reference proteome</keyword>
<gene>
    <name evidence="2" type="primary">Vigan.06G177300</name>
    <name evidence="2" type="ORF">VIGAN_06177300</name>
</gene>
<dbReference type="Proteomes" id="UP000291084">
    <property type="component" value="Chromosome 6"/>
</dbReference>
<feature type="compositionally biased region" description="Polar residues" evidence="1">
    <location>
        <begin position="7"/>
        <end position="32"/>
    </location>
</feature>
<name>A0A0S3SCF0_PHAAN</name>
<evidence type="ECO:0000256" key="1">
    <source>
        <dbReference type="SAM" id="MobiDB-lite"/>
    </source>
</evidence>